<feature type="region of interest" description="Disordered" evidence="1">
    <location>
        <begin position="74"/>
        <end position="95"/>
    </location>
</feature>
<dbReference type="Proteomes" id="UP000629468">
    <property type="component" value="Unassembled WGS sequence"/>
</dbReference>
<feature type="compositionally biased region" description="Low complexity" evidence="1">
    <location>
        <begin position="74"/>
        <end position="84"/>
    </location>
</feature>
<proteinExistence type="predicted"/>
<name>A0A8H7C955_AGABI</name>
<comment type="caution">
    <text evidence="2">The sequence shown here is derived from an EMBL/GenBank/DDBJ whole genome shotgun (WGS) entry which is preliminary data.</text>
</comment>
<dbReference type="EMBL" id="JABXXO010000009">
    <property type="protein sequence ID" value="KAF7770236.1"/>
    <property type="molecule type" value="Genomic_DNA"/>
</dbReference>
<reference evidence="2 3" key="1">
    <citation type="journal article" name="Sci. Rep.">
        <title>Telomere-to-telomere assembled and centromere annotated genomes of the two main subspecies of the button mushroom Agaricus bisporus reveal especially polymorphic chromosome ends.</title>
        <authorList>
            <person name="Sonnenberg A.S.M."/>
            <person name="Sedaghat-Telgerd N."/>
            <person name="Lavrijssen B."/>
            <person name="Ohm R.A."/>
            <person name="Hendrickx P.M."/>
            <person name="Scholtmeijer K."/>
            <person name="Baars J.J.P."/>
            <person name="van Peer A."/>
        </authorList>
    </citation>
    <scope>NUCLEOTIDE SEQUENCE [LARGE SCALE GENOMIC DNA]</scope>
    <source>
        <strain evidence="2 3">H119_p4</strain>
    </source>
</reference>
<feature type="region of interest" description="Disordered" evidence="1">
    <location>
        <begin position="162"/>
        <end position="187"/>
    </location>
</feature>
<evidence type="ECO:0000313" key="3">
    <source>
        <dbReference type="Proteomes" id="UP000629468"/>
    </source>
</evidence>
<feature type="compositionally biased region" description="Polar residues" evidence="1">
    <location>
        <begin position="228"/>
        <end position="243"/>
    </location>
</feature>
<protein>
    <submittedName>
        <fullName evidence="2">Uncharacterized protein</fullName>
    </submittedName>
</protein>
<sequence>MAAIDHCLPPTTNTLEPLQRQRLLKSTQKVSALLGTTPLVLEQGMDTTRSPSVRADRRQGKVFYNHAQFASSSKTSLSSDASDSPVWVPSPKQDLRDGYQHHKCSSMPITVQFPGKTSGHHHSPTKLKTNPSFITSLKPLSQPILYRMRSKPVSAPVISPLSSPLPPSASMPRKSSITSNTGNVRRKGDLTEIDRRKKMAKLVRTLGENIPPELVFGGAAPSAISHPPQRSTSLRKGSNTVASQPLAGQHQQRPRNESGEFSDLPVESPIVFRITKTVEECSSPVPTSDPTSTLSSSTCISTSISTSSIATVIHSPDSKHRKHRPRSLTLGSFPLNNIIIEQDDDICHTPRRNRSCDIPSPRSDDIGNPTTTSIEVVEYGKRKEKEWSGEWNVKDMAEVAKALRGLRRR</sequence>
<gene>
    <name evidence="2" type="ORF">Agabi119p4_6210</name>
</gene>
<accession>A0A8H7C955</accession>
<feature type="region of interest" description="Disordered" evidence="1">
    <location>
        <begin position="351"/>
        <end position="370"/>
    </location>
</feature>
<feature type="region of interest" description="Disordered" evidence="1">
    <location>
        <begin position="219"/>
        <end position="265"/>
    </location>
</feature>
<dbReference type="OMA" id="DDDICHT"/>
<organism evidence="2 3">
    <name type="scientific">Agaricus bisporus var. burnettii</name>
    <dbReference type="NCBI Taxonomy" id="192524"/>
    <lineage>
        <taxon>Eukaryota</taxon>
        <taxon>Fungi</taxon>
        <taxon>Dikarya</taxon>
        <taxon>Basidiomycota</taxon>
        <taxon>Agaricomycotina</taxon>
        <taxon>Agaricomycetes</taxon>
        <taxon>Agaricomycetidae</taxon>
        <taxon>Agaricales</taxon>
        <taxon>Agaricineae</taxon>
        <taxon>Agaricaceae</taxon>
        <taxon>Agaricus</taxon>
    </lineage>
</organism>
<dbReference type="AlphaFoldDB" id="A0A8H7C955"/>
<evidence type="ECO:0000256" key="1">
    <source>
        <dbReference type="SAM" id="MobiDB-lite"/>
    </source>
</evidence>
<feature type="compositionally biased region" description="Polar residues" evidence="1">
    <location>
        <begin position="173"/>
        <end position="183"/>
    </location>
</feature>
<evidence type="ECO:0000313" key="2">
    <source>
        <dbReference type="EMBL" id="KAF7770236.1"/>
    </source>
</evidence>